<evidence type="ECO:0000313" key="2">
    <source>
        <dbReference type="Proteomes" id="UP001358614"/>
    </source>
</evidence>
<dbReference type="GeneID" id="91099956"/>
<keyword evidence="2" id="KW-1185">Reference proteome</keyword>
<proteinExistence type="predicted"/>
<gene>
    <name evidence="1" type="ORF">V865_001152</name>
</gene>
<dbReference type="KEGG" id="ker:91099956"/>
<name>A0AAX4KBW2_9TREE</name>
<dbReference type="AlphaFoldDB" id="A0AAX4KBW2"/>
<reference evidence="1 2" key="1">
    <citation type="submission" date="2024-01" db="EMBL/GenBank/DDBJ databases">
        <title>Comparative genomics of Cryptococcus and Kwoniella reveals pathogenesis evolution and contrasting modes of karyotype evolution via chromosome fusion or intercentromeric recombination.</title>
        <authorList>
            <person name="Coelho M.A."/>
            <person name="David-Palma M."/>
            <person name="Shea T."/>
            <person name="Bowers K."/>
            <person name="McGinley-Smith S."/>
            <person name="Mohammad A.W."/>
            <person name="Gnirke A."/>
            <person name="Yurkov A.M."/>
            <person name="Nowrousian M."/>
            <person name="Sun S."/>
            <person name="Cuomo C.A."/>
            <person name="Heitman J."/>
        </authorList>
    </citation>
    <scope>NUCLEOTIDE SEQUENCE [LARGE SCALE GENOMIC DNA]</scope>
    <source>
        <strain evidence="1 2">PYCC6329</strain>
    </source>
</reference>
<evidence type="ECO:0000313" key="1">
    <source>
        <dbReference type="EMBL" id="WWD03105.1"/>
    </source>
</evidence>
<dbReference type="EMBL" id="CP144089">
    <property type="protein sequence ID" value="WWD03105.1"/>
    <property type="molecule type" value="Genomic_DNA"/>
</dbReference>
<dbReference type="Proteomes" id="UP001358614">
    <property type="component" value="Chromosome 1"/>
</dbReference>
<dbReference type="RefSeq" id="XP_066081072.1">
    <property type="nucleotide sequence ID" value="XM_066224975.1"/>
</dbReference>
<organism evidence="1 2">
    <name type="scientific">Kwoniella europaea PYCC6329</name>
    <dbReference type="NCBI Taxonomy" id="1423913"/>
    <lineage>
        <taxon>Eukaryota</taxon>
        <taxon>Fungi</taxon>
        <taxon>Dikarya</taxon>
        <taxon>Basidiomycota</taxon>
        <taxon>Agaricomycotina</taxon>
        <taxon>Tremellomycetes</taxon>
        <taxon>Tremellales</taxon>
        <taxon>Cryptococcaceae</taxon>
        <taxon>Kwoniella</taxon>
    </lineage>
</organism>
<accession>A0AAX4KBW2</accession>
<protein>
    <submittedName>
        <fullName evidence="1">Uncharacterized protein</fullName>
    </submittedName>
</protein>
<sequence>MSEARRARDVVKSFQLATFSARSFGATEALPIFIKRKEARGSLRAVMRTVHQVTVFEPTSLCQQVPPEYQKEVGEGLIEEQVKHFPQNPLAVDESMSDGKLLWGNTPSACRGQLQPSELLAEGEDLLINKNIQSVADKSKARACAATGSSDPGPTVSEPMRNQDPLEYALSVLRKEYHEDELDTYDLSAIEPFLPHSALRERQLTIA</sequence>